<evidence type="ECO:0000313" key="8">
    <source>
        <dbReference type="EMBL" id="MBF8437620.1"/>
    </source>
</evidence>
<organism evidence="8 9">
    <name type="scientific">Halonatronomonas betaini</name>
    <dbReference type="NCBI Taxonomy" id="2778430"/>
    <lineage>
        <taxon>Bacteria</taxon>
        <taxon>Bacillati</taxon>
        <taxon>Bacillota</taxon>
        <taxon>Clostridia</taxon>
        <taxon>Halanaerobiales</taxon>
        <taxon>Halarsenatibacteraceae</taxon>
        <taxon>Halonatronomonas</taxon>
    </lineage>
</organism>
<dbReference type="CDD" id="cd02869">
    <property type="entry name" value="PseudoU_synth_RluA_like"/>
    <property type="match status" value="1"/>
</dbReference>
<dbReference type="AlphaFoldDB" id="A0A931F760"/>
<proteinExistence type="inferred from homology"/>
<accession>A0A931F760</accession>
<dbReference type="GO" id="GO:0003723">
    <property type="term" value="F:RNA binding"/>
    <property type="evidence" value="ECO:0007669"/>
    <property type="project" value="UniProtKB-KW"/>
</dbReference>
<dbReference type="InterPro" id="IPR006145">
    <property type="entry name" value="PsdUridine_synth_RsuA/RluA"/>
</dbReference>
<keyword evidence="9" id="KW-1185">Reference proteome</keyword>
<dbReference type="SUPFAM" id="SSF55120">
    <property type="entry name" value="Pseudouridine synthase"/>
    <property type="match status" value="1"/>
</dbReference>
<dbReference type="Pfam" id="PF01479">
    <property type="entry name" value="S4"/>
    <property type="match status" value="1"/>
</dbReference>
<dbReference type="Proteomes" id="UP000621436">
    <property type="component" value="Unassembled WGS sequence"/>
</dbReference>
<dbReference type="PROSITE" id="PS01129">
    <property type="entry name" value="PSI_RLU"/>
    <property type="match status" value="1"/>
</dbReference>
<dbReference type="NCBIfam" id="TIGR00005">
    <property type="entry name" value="rluA_subfam"/>
    <property type="match status" value="1"/>
</dbReference>
<dbReference type="Pfam" id="PF00849">
    <property type="entry name" value="PseudoU_synth_2"/>
    <property type="match status" value="1"/>
</dbReference>
<evidence type="ECO:0000313" key="9">
    <source>
        <dbReference type="Proteomes" id="UP000621436"/>
    </source>
</evidence>
<comment type="similarity">
    <text evidence="2 6">Belongs to the pseudouridine synthase RluA family.</text>
</comment>
<evidence type="ECO:0000256" key="1">
    <source>
        <dbReference type="ARBA" id="ARBA00000073"/>
    </source>
</evidence>
<evidence type="ECO:0000256" key="5">
    <source>
        <dbReference type="PROSITE-ProRule" id="PRU00182"/>
    </source>
</evidence>
<dbReference type="EMBL" id="JADPIE010000006">
    <property type="protein sequence ID" value="MBF8437620.1"/>
    <property type="molecule type" value="Genomic_DNA"/>
</dbReference>
<dbReference type="SMART" id="SM00363">
    <property type="entry name" value="S4"/>
    <property type="match status" value="1"/>
</dbReference>
<comment type="caution">
    <text evidence="8">The sequence shown here is derived from an EMBL/GenBank/DDBJ whole genome shotgun (WGS) entry which is preliminary data.</text>
</comment>
<reference evidence="8" key="1">
    <citation type="submission" date="2020-11" db="EMBL/GenBank/DDBJ databases">
        <title>Halonatronomonas betainensis gen. nov., sp. nov. a novel haloalkaliphilic representative of the family Halanaerobiacae capable of betaine degradation.</title>
        <authorList>
            <person name="Boltyanskaya Y."/>
            <person name="Kevbrin V."/>
            <person name="Detkova E."/>
            <person name="Grouzdev D.S."/>
            <person name="Koziaeva V."/>
            <person name="Zhilina T."/>
        </authorList>
    </citation>
    <scope>NUCLEOTIDE SEQUENCE</scope>
    <source>
        <strain evidence="8">Z-7014</strain>
    </source>
</reference>
<feature type="domain" description="RNA-binding S4" evidence="7">
    <location>
        <begin position="17"/>
        <end position="81"/>
    </location>
</feature>
<dbReference type="GO" id="GO:0000455">
    <property type="term" value="P:enzyme-directed rRNA pseudouridine synthesis"/>
    <property type="evidence" value="ECO:0007669"/>
    <property type="project" value="TreeGrafter"/>
</dbReference>
<dbReference type="EC" id="5.4.99.-" evidence="6"/>
<dbReference type="InterPro" id="IPR036986">
    <property type="entry name" value="S4_RNA-bd_sf"/>
</dbReference>
<evidence type="ECO:0000256" key="2">
    <source>
        <dbReference type="ARBA" id="ARBA00010876"/>
    </source>
</evidence>
<gene>
    <name evidence="8" type="ORF">I0Q91_11040</name>
</gene>
<feature type="active site" evidence="4">
    <location>
        <position position="140"/>
    </location>
</feature>
<dbReference type="InterPro" id="IPR020103">
    <property type="entry name" value="PsdUridine_synth_cat_dom_sf"/>
</dbReference>
<evidence type="ECO:0000256" key="4">
    <source>
        <dbReference type="PIRSR" id="PIRSR606225-1"/>
    </source>
</evidence>
<sequence>MERLKEELKLIADESDIRIDKFLADKLDFSRSYIQKLIGKNLVIVNKSIVEKDSYLINFNDRIIVKVPEAESLSLKPVNLDLEILYEDEYLAVINKPAGIPVHPAPTYDGVTLVEGLLFQLNNLSGIGGKKRPGIVHRLDKDTSGAIVIAKTDQSHQKLSSQFKNRDIKKIYRAIVKGMPEHQKAKIEAPIGRDPNDRKKMAVVRHNSKKAVSIYEIISEYKGFSELEIEILTGRTHQIRAHLEFLGHPVIGDSKYGGKTNLSVDIPRQMLHAYKLEFKHPLKDEIIKIIAPLFDDYKKVIDYLNRQ</sequence>
<comment type="function">
    <text evidence="6">Responsible for synthesis of pseudouridine from uracil.</text>
</comment>
<dbReference type="InterPro" id="IPR006224">
    <property type="entry name" value="PsdUridine_synth_RluA-like_CS"/>
</dbReference>
<dbReference type="PROSITE" id="PS50889">
    <property type="entry name" value="S4"/>
    <property type="match status" value="1"/>
</dbReference>
<dbReference type="InterPro" id="IPR006225">
    <property type="entry name" value="PsdUridine_synth_RluC/D"/>
</dbReference>
<protein>
    <recommendedName>
        <fullName evidence="6">Pseudouridine synthase</fullName>
        <ecNumber evidence="6">5.4.99.-</ecNumber>
    </recommendedName>
</protein>
<dbReference type="Gene3D" id="3.30.2350.10">
    <property type="entry name" value="Pseudouridine synthase"/>
    <property type="match status" value="1"/>
</dbReference>
<keyword evidence="3 6" id="KW-0413">Isomerase</keyword>
<dbReference type="CDD" id="cd00165">
    <property type="entry name" value="S4"/>
    <property type="match status" value="1"/>
</dbReference>
<evidence type="ECO:0000256" key="6">
    <source>
        <dbReference type="RuleBase" id="RU362028"/>
    </source>
</evidence>
<name>A0A931F760_9FIRM</name>
<dbReference type="InterPro" id="IPR002942">
    <property type="entry name" value="S4_RNA-bd"/>
</dbReference>
<dbReference type="SUPFAM" id="SSF55174">
    <property type="entry name" value="Alpha-L RNA-binding motif"/>
    <property type="match status" value="1"/>
</dbReference>
<dbReference type="RefSeq" id="WP_270454615.1">
    <property type="nucleotide sequence ID" value="NZ_JADPIE010000006.1"/>
</dbReference>
<dbReference type="InterPro" id="IPR050188">
    <property type="entry name" value="RluA_PseudoU_synthase"/>
</dbReference>
<comment type="catalytic activity">
    <reaction evidence="1 6">
        <text>a uridine in RNA = a pseudouridine in RNA</text>
        <dbReference type="Rhea" id="RHEA:48348"/>
        <dbReference type="Rhea" id="RHEA-COMP:12068"/>
        <dbReference type="Rhea" id="RHEA-COMP:12069"/>
        <dbReference type="ChEBI" id="CHEBI:65314"/>
        <dbReference type="ChEBI" id="CHEBI:65315"/>
    </reaction>
</comment>
<evidence type="ECO:0000256" key="3">
    <source>
        <dbReference type="ARBA" id="ARBA00023235"/>
    </source>
</evidence>
<evidence type="ECO:0000259" key="7">
    <source>
        <dbReference type="SMART" id="SM00363"/>
    </source>
</evidence>
<dbReference type="GO" id="GO:0120159">
    <property type="term" value="F:rRNA pseudouridine synthase activity"/>
    <property type="evidence" value="ECO:0007669"/>
    <property type="project" value="UniProtKB-ARBA"/>
</dbReference>
<dbReference type="Gene3D" id="3.10.290.10">
    <property type="entry name" value="RNA-binding S4 domain"/>
    <property type="match status" value="1"/>
</dbReference>
<keyword evidence="5" id="KW-0694">RNA-binding</keyword>
<dbReference type="PANTHER" id="PTHR21600:SF44">
    <property type="entry name" value="RIBOSOMAL LARGE SUBUNIT PSEUDOURIDINE SYNTHASE D"/>
    <property type="match status" value="1"/>
</dbReference>
<dbReference type="PANTHER" id="PTHR21600">
    <property type="entry name" value="MITOCHONDRIAL RNA PSEUDOURIDINE SYNTHASE"/>
    <property type="match status" value="1"/>
</dbReference>